<dbReference type="Proteomes" id="UP000240830">
    <property type="component" value="Unassembled WGS sequence"/>
</dbReference>
<comment type="caution">
    <text evidence="2">The sequence shown here is derived from an EMBL/GenBank/DDBJ whole genome shotgun (WGS) entry which is preliminary data.</text>
</comment>
<dbReference type="AlphaFoldDB" id="A0A2H9TNA7"/>
<evidence type="ECO:0000313" key="3">
    <source>
        <dbReference type="Proteomes" id="UP000240830"/>
    </source>
</evidence>
<evidence type="ECO:0000313" key="2">
    <source>
        <dbReference type="EMBL" id="PJF19233.1"/>
    </source>
</evidence>
<reference evidence="2 3" key="1">
    <citation type="submission" date="2016-10" db="EMBL/GenBank/DDBJ databases">
        <title>The genome of Paramicrosporidium saccamoebae is the missing link in understanding Cryptomycota and Microsporidia evolution.</title>
        <authorList>
            <person name="Quandt C.A."/>
            <person name="Beaudet D."/>
            <person name="Corsaro D."/>
            <person name="Michel R."/>
            <person name="Corradi N."/>
            <person name="James T."/>
        </authorList>
    </citation>
    <scope>NUCLEOTIDE SEQUENCE [LARGE SCALE GENOMIC DNA]</scope>
    <source>
        <strain evidence="2 3">KSL3</strain>
    </source>
</reference>
<proteinExistence type="predicted"/>
<gene>
    <name evidence="2" type="ORF">PSACC_00972</name>
</gene>
<feature type="chain" id="PRO_5014110905" evidence="1">
    <location>
        <begin position="38"/>
        <end position="517"/>
    </location>
</feature>
<name>A0A2H9TNA7_9FUNG</name>
<keyword evidence="1" id="KW-0732">Signal</keyword>
<protein>
    <submittedName>
        <fullName evidence="2">Uncharacterized protein</fullName>
    </submittedName>
</protein>
<accession>A0A2H9TNA7</accession>
<feature type="signal peptide" evidence="1">
    <location>
        <begin position="1"/>
        <end position="37"/>
    </location>
</feature>
<sequence length="517" mass="58806">MTGREWRNYTMRLPRMVHRILWPAVIPLVLFLSQGMGSHVAGTDGNDENLSLVGLTTSIGSLYIDPSSVTNVKELMEMGSRMNLKSLDSYLHKSREDAGDDSLLIAEHYREALVLMTACPALRNFEEAVQQALDTRCYKVLKCFTQRTNWGDEAQKHWFWAKIYRTRAFDLGMWEKQQFMWKNFWQTVFKVDNPNFYMMVINELSLKDISDHDIRKCIIMSDAVNILNSYYPDMAKGIEKNVSLMVEHMPARIMKQIVISDKDLLPDTTHIAPHAVKTAEVLYYLIRIGYTRIPKLCLRLTNGAPTIDTRCDVWLTEHNCLSLLQEMFQENPNYECSHNLLCTRAIASGSLDVLAWLNEMKEMDVPSLSLVADAVDLGHSNTVEWAFTKFKDQIDWDRVIGYSCKNNDSCRIIRSLRDTCAIPLVLFLSRGMGSEGSDWGDTPNLGLESVATRIEALHFDLPGNTNVATRSLDLLAFQAALLDSVIRVNKDPSRLEGLLRSVVVVSNCAPLSLQHRL</sequence>
<dbReference type="EMBL" id="MTSL01000073">
    <property type="protein sequence ID" value="PJF19233.1"/>
    <property type="molecule type" value="Genomic_DNA"/>
</dbReference>
<organism evidence="2 3">
    <name type="scientific">Paramicrosporidium saccamoebae</name>
    <dbReference type="NCBI Taxonomy" id="1246581"/>
    <lineage>
        <taxon>Eukaryota</taxon>
        <taxon>Fungi</taxon>
        <taxon>Fungi incertae sedis</taxon>
        <taxon>Cryptomycota</taxon>
        <taxon>Cryptomycota incertae sedis</taxon>
        <taxon>Paramicrosporidium</taxon>
    </lineage>
</organism>
<evidence type="ECO:0000256" key="1">
    <source>
        <dbReference type="SAM" id="SignalP"/>
    </source>
</evidence>
<keyword evidence="3" id="KW-1185">Reference proteome</keyword>